<comment type="caution">
    <text evidence="1">The sequence shown here is derived from an EMBL/GenBank/DDBJ whole genome shotgun (WGS) entry which is preliminary data.</text>
</comment>
<reference evidence="1 2" key="1">
    <citation type="submission" date="2019-07" db="EMBL/GenBank/DDBJ databases">
        <title>Genomic Encyclopedia of Archaeal and Bacterial Type Strains, Phase II (KMG-II): from individual species to whole genera.</title>
        <authorList>
            <person name="Goeker M."/>
        </authorList>
    </citation>
    <scope>NUCLEOTIDE SEQUENCE [LARGE SCALE GENOMIC DNA]</scope>
    <source>
        <strain evidence="1 2">DSM 3754</strain>
    </source>
</reference>
<gene>
    <name evidence="1" type="ORF">APQ99_01960</name>
</gene>
<protein>
    <submittedName>
        <fullName evidence="1">Uncharacterized protein</fullName>
    </submittedName>
</protein>
<sequence length="84" mass="9213">MVDTHVTSAETRSEFGDDVANIADATSFDETIDDDLDIYERCFEVGRGAVMVKAADILGNSDYYGLGGSAELRKTLRKKLDSFI</sequence>
<dbReference type="Gene3D" id="1.10.3210.10">
    <property type="entry name" value="Hypothetical protein af1432"/>
    <property type="match status" value="1"/>
</dbReference>
<accession>A0A663A6I9</accession>
<proteinExistence type="predicted"/>
<evidence type="ECO:0000313" key="1">
    <source>
        <dbReference type="EMBL" id="TYO75464.1"/>
    </source>
</evidence>
<dbReference type="EMBL" id="VRYN01000005">
    <property type="protein sequence ID" value="TYO75464.1"/>
    <property type="molecule type" value="Genomic_DNA"/>
</dbReference>
<organism evidence="1 2">
    <name type="scientific">Halobacterium salinarum (strain ATCC 33171 / DSM 3754 / JCM 8978 / NBRC 102687 / NCIMB 764 / 91-R6)</name>
    <dbReference type="NCBI Taxonomy" id="2597657"/>
    <lineage>
        <taxon>Archaea</taxon>
        <taxon>Methanobacteriati</taxon>
        <taxon>Methanobacteriota</taxon>
        <taxon>Stenosarchaea group</taxon>
        <taxon>Halobacteria</taxon>
        <taxon>Halobacteriales</taxon>
        <taxon>Halobacteriaceae</taxon>
        <taxon>Halobacterium</taxon>
    </lineage>
</organism>
<dbReference type="Proteomes" id="UP000323075">
    <property type="component" value="Unassembled WGS sequence"/>
</dbReference>
<name>A0A663A6I9_HALS9</name>
<evidence type="ECO:0000313" key="2">
    <source>
        <dbReference type="Proteomes" id="UP000323075"/>
    </source>
</evidence>
<dbReference type="AlphaFoldDB" id="A0A663A6I9"/>